<dbReference type="SUPFAM" id="SSF56672">
    <property type="entry name" value="DNA/RNA polymerases"/>
    <property type="match status" value="1"/>
</dbReference>
<protein>
    <recommendedName>
        <fullName evidence="1">Reverse transcriptase domain-containing protein</fullName>
    </recommendedName>
</protein>
<dbReference type="STRING" id="81824.A9VCX9"/>
<dbReference type="GO" id="GO:0005763">
    <property type="term" value="C:mitochondrial small ribosomal subunit"/>
    <property type="evidence" value="ECO:0000318"/>
    <property type="project" value="GO_Central"/>
</dbReference>
<dbReference type="RefSeq" id="XP_001750606.1">
    <property type="nucleotide sequence ID" value="XM_001750554.1"/>
</dbReference>
<dbReference type="InterPro" id="IPR043502">
    <property type="entry name" value="DNA/RNA_pol_sf"/>
</dbReference>
<name>A9VCX9_MONBE</name>
<dbReference type="InParanoid" id="A9VCX9"/>
<dbReference type="Pfam" id="PF00078">
    <property type="entry name" value="RVT_1"/>
    <property type="match status" value="1"/>
</dbReference>
<dbReference type="EMBL" id="CH991584">
    <property type="protein sequence ID" value="EDQ84579.1"/>
    <property type="molecule type" value="Genomic_DNA"/>
</dbReference>
<feature type="domain" description="Reverse transcriptase" evidence="1">
    <location>
        <begin position="1"/>
        <end position="234"/>
    </location>
</feature>
<gene>
    <name evidence="2" type="ORF">MONBRDRAFT_30070</name>
</gene>
<evidence type="ECO:0000313" key="2">
    <source>
        <dbReference type="EMBL" id="EDQ84579.1"/>
    </source>
</evidence>
<dbReference type="InterPro" id="IPR000477">
    <property type="entry name" value="RT_dom"/>
</dbReference>
<evidence type="ECO:0000313" key="3">
    <source>
        <dbReference type="Proteomes" id="UP000001357"/>
    </source>
</evidence>
<dbReference type="PANTHER" id="PTHR17602:SF4">
    <property type="entry name" value="RIBOSOME BIOGENESIS REGULATORY PROTEIN HOMOLOG"/>
    <property type="match status" value="1"/>
</dbReference>
<accession>A9VCX9</accession>
<dbReference type="GO" id="GO:0006412">
    <property type="term" value="P:translation"/>
    <property type="evidence" value="ECO:0000318"/>
    <property type="project" value="GO_Central"/>
</dbReference>
<dbReference type="PANTHER" id="PTHR17602">
    <property type="entry name" value="RIBOSOME BIOGENESIS REGULATORY PROTEIN"/>
    <property type="match status" value="1"/>
</dbReference>
<dbReference type="AlphaFoldDB" id="A9VCX9"/>
<keyword evidence="3" id="KW-1185">Reference proteome</keyword>
<dbReference type="Proteomes" id="UP000001357">
    <property type="component" value="Unassembled WGS sequence"/>
</dbReference>
<dbReference type="PROSITE" id="PS50878">
    <property type="entry name" value="RT_POL"/>
    <property type="match status" value="1"/>
</dbReference>
<dbReference type="GeneID" id="5895899"/>
<evidence type="ECO:0000259" key="1">
    <source>
        <dbReference type="PROSITE" id="PS50878"/>
    </source>
</evidence>
<sequence length="695" mass="76435">MNETEAAAKTKTEREYEMVDTKGQYMRASIGTYVRIGHVKEGFLILRLLAWLQASPELAVGVKDGISAAVGMAFGELQACESTPGWTMLSLDFKSAFNYTDRARLHEIVADKFFKVIDIDVGQGIVQGNELSPFFFALYSCEVLGLLDATTDYRCKVIKYLDDIVLMGPAEDVAADVEIVKARAESAGLHLQPSKSRFYMPRHHSASITAIKSVLPDAVRETANTGMTVMGTPIGRRECMKKQLNDKAKHIAGKLNDMLTTGVSLQALLTAMQYVPSLINHLYTLPPSLTSGLSELLNRACKETFVKAFFAKVNLSAPAGAEGHDVTLEQLLEARIFTRANTGGFGLHDLVERGPVAYVCNMAKLATRYPRVYDRLLEDASRAADFEVHVQRAGFQMATVKDAATQRPAEIIALRSKAALDDLMAKCALDLQQAYLASREWGVSTVLVCEHVHTLLTMRGRDKLRRLSDTTFAIAVVSMMGFGLHELINVKPTDKCPLCSSKTPQPRLTREHLLTCRPIKRHNALRDEMGRLLRYATLSHVWVEKSGYNANGQSCRIDLHCRNPFPGGALGPALPDLGIDVTVRTAQPPTTSQACIKVGAALRRAEKEKRDYYTGFNHGKTLIVPAAMTTTGGFASSFVDLLGQLARCAEARGVYQPGLDEAFVPRWKGRFAALVHQMNADHIQRHFGGACLRSS</sequence>
<organism evidence="2 3">
    <name type="scientific">Monosiga brevicollis</name>
    <name type="common">Choanoflagellate</name>
    <dbReference type="NCBI Taxonomy" id="81824"/>
    <lineage>
        <taxon>Eukaryota</taxon>
        <taxon>Choanoflagellata</taxon>
        <taxon>Craspedida</taxon>
        <taxon>Salpingoecidae</taxon>
        <taxon>Monosiga</taxon>
    </lineage>
</organism>
<dbReference type="GO" id="GO:0003735">
    <property type="term" value="F:structural constituent of ribosome"/>
    <property type="evidence" value="ECO:0000318"/>
    <property type="project" value="GO_Central"/>
</dbReference>
<proteinExistence type="predicted"/>
<reference evidence="2 3" key="1">
    <citation type="journal article" date="2008" name="Nature">
        <title>The genome of the choanoflagellate Monosiga brevicollis and the origin of metazoans.</title>
        <authorList>
            <consortium name="JGI Sequencing"/>
            <person name="King N."/>
            <person name="Westbrook M.J."/>
            <person name="Young S.L."/>
            <person name="Kuo A."/>
            <person name="Abedin M."/>
            <person name="Chapman J."/>
            <person name="Fairclough S."/>
            <person name="Hellsten U."/>
            <person name="Isogai Y."/>
            <person name="Letunic I."/>
            <person name="Marr M."/>
            <person name="Pincus D."/>
            <person name="Putnam N."/>
            <person name="Rokas A."/>
            <person name="Wright K.J."/>
            <person name="Zuzow R."/>
            <person name="Dirks W."/>
            <person name="Good M."/>
            <person name="Goodstein D."/>
            <person name="Lemons D."/>
            <person name="Li W."/>
            <person name="Lyons J.B."/>
            <person name="Morris A."/>
            <person name="Nichols S."/>
            <person name="Richter D.J."/>
            <person name="Salamov A."/>
            <person name="Bork P."/>
            <person name="Lim W.A."/>
            <person name="Manning G."/>
            <person name="Miller W.T."/>
            <person name="McGinnis W."/>
            <person name="Shapiro H."/>
            <person name="Tjian R."/>
            <person name="Grigoriev I.V."/>
            <person name="Rokhsar D."/>
        </authorList>
    </citation>
    <scope>NUCLEOTIDE SEQUENCE [LARGE SCALE GENOMIC DNA]</scope>
    <source>
        <strain evidence="3">MX1 / ATCC 50154</strain>
    </source>
</reference>
<dbReference type="KEGG" id="mbr:MONBRDRAFT_30070"/>